<sequence>MNTPNPSQVALITGVGRRIGAALAEHLLSQGHRVIGTYRKSTPKLTELIERGLIALPCELTDPMAARTLATAVADATARLDVIIHNASVWYDDQTCALDPNRCGELYQVHVTTPVQITEELQRLLPANDRQGRADRLVVFMTDTAAHTGESDHLHYLASKAAAESAARSLAKRLAPHTRVNALAPGLILFHPEDDTSYRKQRLAQNLLPFEPGAGVICHTIDFLMACPAIDATTIRVDNGHQG</sequence>
<evidence type="ECO:0000256" key="2">
    <source>
        <dbReference type="ARBA" id="ARBA00023002"/>
    </source>
</evidence>
<dbReference type="GO" id="GO:0016491">
    <property type="term" value="F:oxidoreductase activity"/>
    <property type="evidence" value="ECO:0007669"/>
    <property type="project" value="UniProtKB-KW"/>
</dbReference>
<evidence type="ECO:0000256" key="1">
    <source>
        <dbReference type="ARBA" id="ARBA00022857"/>
    </source>
</evidence>
<dbReference type="PANTHER" id="PTHR43639:SF6">
    <property type="entry name" value="DIHYDROMONAPTERIN REDUCTASE"/>
    <property type="match status" value="1"/>
</dbReference>
<dbReference type="InterPro" id="IPR036291">
    <property type="entry name" value="NAD(P)-bd_dom_sf"/>
</dbReference>
<dbReference type="Gene3D" id="3.40.50.720">
    <property type="entry name" value="NAD(P)-binding Rossmann-like Domain"/>
    <property type="match status" value="1"/>
</dbReference>
<evidence type="ECO:0008006" key="5">
    <source>
        <dbReference type="Google" id="ProtNLM"/>
    </source>
</evidence>
<dbReference type="AlphaFoldDB" id="A0A191ZIG0"/>
<reference evidence="3 4" key="1">
    <citation type="submission" date="2016-06" db="EMBL/GenBank/DDBJ databases">
        <title>Insight into the functional genes involving in sulfur oxidation in Pearl River water.</title>
        <authorList>
            <person name="Luo J."/>
            <person name="Tan X."/>
            <person name="Lin W."/>
        </authorList>
    </citation>
    <scope>NUCLEOTIDE SEQUENCE [LARGE SCALE GENOMIC DNA]</scope>
    <source>
        <strain evidence="3 4">LS2</strain>
    </source>
</reference>
<name>A0A191ZIG0_9GAMM</name>
<dbReference type="STRING" id="1860122.A9404_09950"/>
<organism evidence="3 4">
    <name type="scientific">Halothiobacillus diazotrophicus</name>
    <dbReference type="NCBI Taxonomy" id="1860122"/>
    <lineage>
        <taxon>Bacteria</taxon>
        <taxon>Pseudomonadati</taxon>
        <taxon>Pseudomonadota</taxon>
        <taxon>Gammaproteobacteria</taxon>
        <taxon>Chromatiales</taxon>
        <taxon>Halothiobacillaceae</taxon>
        <taxon>Halothiobacillus</taxon>
    </lineage>
</organism>
<dbReference type="InterPro" id="IPR002347">
    <property type="entry name" value="SDR_fam"/>
</dbReference>
<evidence type="ECO:0000313" key="3">
    <source>
        <dbReference type="EMBL" id="ANJ67659.1"/>
    </source>
</evidence>
<dbReference type="PRINTS" id="PR00081">
    <property type="entry name" value="GDHRDH"/>
</dbReference>
<protein>
    <recommendedName>
        <fullName evidence="5">Dihydromonapterin reductase</fullName>
    </recommendedName>
</protein>
<keyword evidence="4" id="KW-1185">Reference proteome</keyword>
<dbReference type="OrthoDB" id="9793499at2"/>
<proteinExistence type="predicted"/>
<dbReference type="RefSeq" id="WP_066100959.1">
    <property type="nucleotide sequence ID" value="NZ_CP016027.1"/>
</dbReference>
<dbReference type="PANTHER" id="PTHR43639">
    <property type="entry name" value="OXIDOREDUCTASE, SHORT-CHAIN DEHYDROGENASE/REDUCTASE FAMILY (AFU_ORTHOLOGUE AFUA_5G02870)"/>
    <property type="match status" value="1"/>
</dbReference>
<evidence type="ECO:0000313" key="4">
    <source>
        <dbReference type="Proteomes" id="UP000078596"/>
    </source>
</evidence>
<dbReference type="EMBL" id="CP016027">
    <property type="protein sequence ID" value="ANJ67659.1"/>
    <property type="molecule type" value="Genomic_DNA"/>
</dbReference>
<accession>A0A191ZIG0</accession>
<keyword evidence="1" id="KW-0521">NADP</keyword>
<dbReference type="Pfam" id="PF00106">
    <property type="entry name" value="adh_short"/>
    <property type="match status" value="1"/>
</dbReference>
<dbReference type="SUPFAM" id="SSF51735">
    <property type="entry name" value="NAD(P)-binding Rossmann-fold domains"/>
    <property type="match status" value="1"/>
</dbReference>
<dbReference type="KEGG" id="haz:A9404_09950"/>
<keyword evidence="2" id="KW-0560">Oxidoreductase</keyword>
<gene>
    <name evidence="3" type="ORF">A9404_09950</name>
</gene>
<dbReference type="Proteomes" id="UP000078596">
    <property type="component" value="Chromosome"/>
</dbReference>